<dbReference type="GO" id="GO:0000271">
    <property type="term" value="P:polysaccharide biosynthetic process"/>
    <property type="evidence" value="ECO:0007669"/>
    <property type="project" value="TreeGrafter"/>
</dbReference>
<dbReference type="InterPro" id="IPR015421">
    <property type="entry name" value="PyrdxlP-dep_Trfase_major"/>
</dbReference>
<dbReference type="AlphaFoldDB" id="A0A1F5Z7L4"/>
<organism evidence="6 7">
    <name type="scientific">Candidatus Gottesmanbacteria bacterium RIFCSPHIGHO2_01_FULL_40_15</name>
    <dbReference type="NCBI Taxonomy" id="1798376"/>
    <lineage>
        <taxon>Bacteria</taxon>
        <taxon>Candidatus Gottesmaniibacteriota</taxon>
    </lineage>
</organism>
<evidence type="ECO:0000256" key="3">
    <source>
        <dbReference type="PIRSR" id="PIRSR000390-1"/>
    </source>
</evidence>
<name>A0A1F5Z7L4_9BACT</name>
<evidence type="ECO:0000256" key="4">
    <source>
        <dbReference type="PIRSR" id="PIRSR000390-2"/>
    </source>
</evidence>
<comment type="caution">
    <text evidence="6">The sequence shown here is derived from an EMBL/GenBank/DDBJ whole genome shotgun (WGS) entry which is preliminary data.</text>
</comment>
<evidence type="ECO:0000256" key="2">
    <source>
        <dbReference type="ARBA" id="ARBA00037999"/>
    </source>
</evidence>
<dbReference type="InterPro" id="IPR000653">
    <property type="entry name" value="DegT/StrS_aminotransferase"/>
</dbReference>
<evidence type="ECO:0000313" key="7">
    <source>
        <dbReference type="Proteomes" id="UP000177354"/>
    </source>
</evidence>
<keyword evidence="1 4" id="KW-0663">Pyridoxal phosphate</keyword>
<feature type="active site" description="Proton acceptor" evidence="3">
    <location>
        <position position="191"/>
    </location>
</feature>
<comment type="similarity">
    <text evidence="2 5">Belongs to the DegT/DnrJ/EryC1 family.</text>
</comment>
<accession>A0A1F5Z7L4</accession>
<dbReference type="PANTHER" id="PTHR30244">
    <property type="entry name" value="TRANSAMINASE"/>
    <property type="match status" value="1"/>
</dbReference>
<dbReference type="InterPro" id="IPR015422">
    <property type="entry name" value="PyrdxlP-dep_Trfase_small"/>
</dbReference>
<dbReference type="GO" id="GO:0008483">
    <property type="term" value="F:transaminase activity"/>
    <property type="evidence" value="ECO:0007669"/>
    <property type="project" value="TreeGrafter"/>
</dbReference>
<reference evidence="6 7" key="1">
    <citation type="journal article" date="2016" name="Nat. Commun.">
        <title>Thousands of microbial genomes shed light on interconnected biogeochemical processes in an aquifer system.</title>
        <authorList>
            <person name="Anantharaman K."/>
            <person name="Brown C.T."/>
            <person name="Hug L.A."/>
            <person name="Sharon I."/>
            <person name="Castelle C.J."/>
            <person name="Probst A.J."/>
            <person name="Thomas B.C."/>
            <person name="Singh A."/>
            <person name="Wilkins M.J."/>
            <person name="Karaoz U."/>
            <person name="Brodie E.L."/>
            <person name="Williams K.H."/>
            <person name="Hubbard S.S."/>
            <person name="Banfield J.F."/>
        </authorList>
    </citation>
    <scope>NUCLEOTIDE SEQUENCE [LARGE SCALE GENOMIC DNA]</scope>
</reference>
<dbReference type="EMBL" id="MFJF01000001">
    <property type="protein sequence ID" value="OGG08426.1"/>
    <property type="molecule type" value="Genomic_DNA"/>
</dbReference>
<dbReference type="SUPFAM" id="SSF53383">
    <property type="entry name" value="PLP-dependent transferases"/>
    <property type="match status" value="1"/>
</dbReference>
<evidence type="ECO:0008006" key="8">
    <source>
        <dbReference type="Google" id="ProtNLM"/>
    </source>
</evidence>
<dbReference type="PIRSF" id="PIRSF000390">
    <property type="entry name" value="PLP_StrS"/>
    <property type="match status" value="1"/>
</dbReference>
<dbReference type="Proteomes" id="UP000177354">
    <property type="component" value="Unassembled WGS sequence"/>
</dbReference>
<evidence type="ECO:0000313" key="6">
    <source>
        <dbReference type="EMBL" id="OGG08426.1"/>
    </source>
</evidence>
<gene>
    <name evidence="6" type="ORF">A2777_03170</name>
</gene>
<sequence length="381" mass="42469">MRTVPVFDARRQLGNIGKELIKAIDKVMSGGRFILGENVLEFEEKFASYLGVKYAVGVASGTDALSLSLTAAGVSSGDEVIMPANSYPTAFSVTTIGAIPKLVDVNPETFNIDPDKIEKAISGKTKAIIAVHLYGQAADLNKIAPHALKHGLKIIEDCAQAHGAQIRFGHNGWRRTGTVGDAGCYSFYPTKNLSCLGDGGMVVTNNTDIYRKVRLLRMYGEEKRYKSTVLGRNSRLDELQAAVLLVKLKYLNRWNERRREIASLYKVKIQNAKLNKRIVVPGEAEYARHVYHLYAVRSKKRDKLKSYLERKGIGTGIHYPKPIHLQPSFKYLGYKKGDFPESERACLEELSLPCFPELTDGEVEYVCSEINKFFPEGKSND</sequence>
<evidence type="ECO:0000256" key="1">
    <source>
        <dbReference type="ARBA" id="ARBA00022898"/>
    </source>
</evidence>
<dbReference type="PANTHER" id="PTHR30244:SF36">
    <property type="entry name" value="3-OXO-GLUCOSE-6-PHOSPHATE:GLUTAMATE AMINOTRANSFERASE"/>
    <property type="match status" value="1"/>
</dbReference>
<dbReference type="Gene3D" id="3.40.640.10">
    <property type="entry name" value="Type I PLP-dependent aspartate aminotransferase-like (Major domain)"/>
    <property type="match status" value="1"/>
</dbReference>
<evidence type="ECO:0000256" key="5">
    <source>
        <dbReference type="RuleBase" id="RU004508"/>
    </source>
</evidence>
<dbReference type="InterPro" id="IPR015424">
    <property type="entry name" value="PyrdxlP-dep_Trfase"/>
</dbReference>
<dbReference type="Pfam" id="PF01041">
    <property type="entry name" value="DegT_DnrJ_EryC1"/>
    <property type="match status" value="1"/>
</dbReference>
<feature type="modified residue" description="N6-(pyridoxal phosphate)lysine" evidence="4">
    <location>
        <position position="191"/>
    </location>
</feature>
<proteinExistence type="inferred from homology"/>
<dbReference type="Gene3D" id="3.90.1150.10">
    <property type="entry name" value="Aspartate Aminotransferase, domain 1"/>
    <property type="match status" value="1"/>
</dbReference>
<dbReference type="CDD" id="cd00616">
    <property type="entry name" value="AHBA_syn"/>
    <property type="match status" value="1"/>
</dbReference>
<protein>
    <recommendedName>
        <fullName evidence="8">Erythromycin biosynthesis sensory transduction protein eryC1</fullName>
    </recommendedName>
</protein>
<dbReference type="GO" id="GO:0030170">
    <property type="term" value="F:pyridoxal phosphate binding"/>
    <property type="evidence" value="ECO:0007669"/>
    <property type="project" value="TreeGrafter"/>
</dbReference>